<sequence>MTEFATLNTCGDRIDLGIQDESAASHLHYSESAMIRMPDLPIELWLDILSYLPPGSTRKLLGVNRTFFELAMNEIYQRISFTEDNDEIQKTFDQLRNPTIAKRVRRLYLSPHIHVVPAYQRQLPSPGFISSFIKGLDEEIRNWLPFPETPLATTARDRGISLPWISPLTKPSHNFLLQATEALSACSELRELCIFPRSIALEDGPIPPPFGTLLSNIWGTHATRLKRFDLFVTPAEIPFIVNSFDVHPLSGIETSSNVNQRLCIQEFNLVLVNGSTAPHLHLQPIIRLLNYFTNTLRSLCIAFTLCELVDLAPFFRDLSQTNGRVDAGPRFPLLSYFMFHFDVRPGAPPIDPSHLLIFSRQHQSTLRSISITYYAPGVVSAGWSPFSENPNWFLKSLLDHQLPVLEKLELEESNYDRPIRGVAEETHLKKLFSSTPSADGLKEAVLTGLTMALPKKLAILEDLVNGGGSGDTYSVGITLRKLKLGLDILQPEILDFIMQKFTTLERLDLEYREVAGVSGDPSADLSRPLFRLPSSEAFIADLRKRVYSHSNLKIVRCALFGGTRRDCVCSRPQGDIARAVQEAFTVMPGVDLYDNGPCRPGCTSHT</sequence>
<organism evidence="1 2">
    <name type="scientific">Pluteus cervinus</name>
    <dbReference type="NCBI Taxonomy" id="181527"/>
    <lineage>
        <taxon>Eukaryota</taxon>
        <taxon>Fungi</taxon>
        <taxon>Dikarya</taxon>
        <taxon>Basidiomycota</taxon>
        <taxon>Agaricomycotina</taxon>
        <taxon>Agaricomycetes</taxon>
        <taxon>Agaricomycetidae</taxon>
        <taxon>Agaricales</taxon>
        <taxon>Pluteineae</taxon>
        <taxon>Pluteaceae</taxon>
        <taxon>Pluteus</taxon>
    </lineage>
</organism>
<dbReference type="EMBL" id="ML208304">
    <property type="protein sequence ID" value="TFK70984.1"/>
    <property type="molecule type" value="Genomic_DNA"/>
</dbReference>
<name>A0ACD3B096_9AGAR</name>
<reference evidence="1 2" key="1">
    <citation type="journal article" date="2019" name="Nat. Ecol. Evol.">
        <title>Megaphylogeny resolves global patterns of mushroom evolution.</title>
        <authorList>
            <person name="Varga T."/>
            <person name="Krizsan K."/>
            <person name="Foldi C."/>
            <person name="Dima B."/>
            <person name="Sanchez-Garcia M."/>
            <person name="Sanchez-Ramirez S."/>
            <person name="Szollosi G.J."/>
            <person name="Szarkandi J.G."/>
            <person name="Papp V."/>
            <person name="Albert L."/>
            <person name="Andreopoulos W."/>
            <person name="Angelini C."/>
            <person name="Antonin V."/>
            <person name="Barry K.W."/>
            <person name="Bougher N.L."/>
            <person name="Buchanan P."/>
            <person name="Buyck B."/>
            <person name="Bense V."/>
            <person name="Catcheside P."/>
            <person name="Chovatia M."/>
            <person name="Cooper J."/>
            <person name="Damon W."/>
            <person name="Desjardin D."/>
            <person name="Finy P."/>
            <person name="Geml J."/>
            <person name="Haridas S."/>
            <person name="Hughes K."/>
            <person name="Justo A."/>
            <person name="Karasinski D."/>
            <person name="Kautmanova I."/>
            <person name="Kiss B."/>
            <person name="Kocsube S."/>
            <person name="Kotiranta H."/>
            <person name="LaButti K.M."/>
            <person name="Lechner B.E."/>
            <person name="Liimatainen K."/>
            <person name="Lipzen A."/>
            <person name="Lukacs Z."/>
            <person name="Mihaltcheva S."/>
            <person name="Morgado L.N."/>
            <person name="Niskanen T."/>
            <person name="Noordeloos M.E."/>
            <person name="Ohm R.A."/>
            <person name="Ortiz-Santana B."/>
            <person name="Ovrebo C."/>
            <person name="Racz N."/>
            <person name="Riley R."/>
            <person name="Savchenko A."/>
            <person name="Shiryaev A."/>
            <person name="Soop K."/>
            <person name="Spirin V."/>
            <person name="Szebenyi C."/>
            <person name="Tomsovsky M."/>
            <person name="Tulloss R.E."/>
            <person name="Uehling J."/>
            <person name="Grigoriev I.V."/>
            <person name="Vagvolgyi C."/>
            <person name="Papp T."/>
            <person name="Martin F.M."/>
            <person name="Miettinen O."/>
            <person name="Hibbett D.S."/>
            <person name="Nagy L.G."/>
        </authorList>
    </citation>
    <scope>NUCLEOTIDE SEQUENCE [LARGE SCALE GENOMIC DNA]</scope>
    <source>
        <strain evidence="1 2">NL-1719</strain>
    </source>
</reference>
<gene>
    <name evidence="1" type="ORF">BDN72DRAFT_895964</name>
</gene>
<keyword evidence="2" id="KW-1185">Reference proteome</keyword>
<proteinExistence type="predicted"/>
<evidence type="ECO:0000313" key="1">
    <source>
        <dbReference type="EMBL" id="TFK70984.1"/>
    </source>
</evidence>
<accession>A0ACD3B096</accession>
<dbReference type="Proteomes" id="UP000308600">
    <property type="component" value="Unassembled WGS sequence"/>
</dbReference>
<evidence type="ECO:0000313" key="2">
    <source>
        <dbReference type="Proteomes" id="UP000308600"/>
    </source>
</evidence>
<protein>
    <submittedName>
        <fullName evidence="1">Uncharacterized protein</fullName>
    </submittedName>
</protein>